<name>A0A432MHR9_9BACT</name>
<dbReference type="EMBL" id="RYZH01000028">
    <property type="protein sequence ID" value="RUL86903.1"/>
    <property type="molecule type" value="Genomic_DNA"/>
</dbReference>
<dbReference type="RefSeq" id="WP_126726238.1">
    <property type="nucleotide sequence ID" value="NZ_RYZH01000028.1"/>
</dbReference>
<dbReference type="OrthoDB" id="284178at2"/>
<evidence type="ECO:0000313" key="2">
    <source>
        <dbReference type="Proteomes" id="UP000280296"/>
    </source>
</evidence>
<reference evidence="1 2" key="2">
    <citation type="submission" date="2019-01" db="EMBL/GenBank/DDBJ databases">
        <title>Tautonia sociabilis, a novel thermotolerant planctomycete of Isosphaeraceae family, isolated from a 4000 m deep subterranean habitat.</title>
        <authorList>
            <person name="Kovaleva O.L."/>
            <person name="Elcheninov A.G."/>
            <person name="Van Heerden E."/>
            <person name="Toshchakov S.V."/>
            <person name="Novikov A."/>
            <person name="Bonch-Osmolovskaya E.A."/>
            <person name="Kublanov I.V."/>
        </authorList>
    </citation>
    <scope>NUCLEOTIDE SEQUENCE [LARGE SCALE GENOMIC DNA]</scope>
    <source>
        <strain evidence="1 2">GM2012</strain>
    </source>
</reference>
<reference evidence="1 2" key="1">
    <citation type="submission" date="2018-12" db="EMBL/GenBank/DDBJ databases">
        <authorList>
            <person name="Toschakov S.V."/>
        </authorList>
    </citation>
    <scope>NUCLEOTIDE SEQUENCE [LARGE SCALE GENOMIC DNA]</scope>
    <source>
        <strain evidence="1 2">GM2012</strain>
    </source>
</reference>
<organism evidence="1 2">
    <name type="scientific">Tautonia sociabilis</name>
    <dbReference type="NCBI Taxonomy" id="2080755"/>
    <lineage>
        <taxon>Bacteria</taxon>
        <taxon>Pseudomonadati</taxon>
        <taxon>Planctomycetota</taxon>
        <taxon>Planctomycetia</taxon>
        <taxon>Isosphaerales</taxon>
        <taxon>Isosphaeraceae</taxon>
        <taxon>Tautonia</taxon>
    </lineage>
</organism>
<protein>
    <submittedName>
        <fullName evidence="1">Uncharacterized protein</fullName>
    </submittedName>
</protein>
<evidence type="ECO:0000313" key="1">
    <source>
        <dbReference type="EMBL" id="RUL86903.1"/>
    </source>
</evidence>
<sequence length="124" mass="14121">MTTHPSEPRPRRRLRAMLVGLGLDDVDATRRIINGEQCLVLGGSEQTHAELLETVLRLESELERRDRSLGEVSPAELADIAWRIDSPELHRIALRLHHELHRRGLSFHESTAEQLTEIVLGDDH</sequence>
<keyword evidence="2" id="KW-1185">Reference proteome</keyword>
<proteinExistence type="predicted"/>
<gene>
    <name evidence="1" type="ORF">TsocGM_14755</name>
</gene>
<dbReference type="Proteomes" id="UP000280296">
    <property type="component" value="Unassembled WGS sequence"/>
</dbReference>
<dbReference type="AlphaFoldDB" id="A0A432MHR9"/>
<comment type="caution">
    <text evidence="1">The sequence shown here is derived from an EMBL/GenBank/DDBJ whole genome shotgun (WGS) entry which is preliminary data.</text>
</comment>
<accession>A0A432MHR9</accession>